<dbReference type="AlphaFoldDB" id="A0A2K3KB10"/>
<comment type="similarity">
    <text evidence="1">Belongs to the SEC23/SEC24 family. SEC23 subfamily.</text>
</comment>
<keyword evidence="1" id="KW-0968">Cytoplasmic vesicle</keyword>
<dbReference type="Pfam" id="PF00626">
    <property type="entry name" value="Gelsolin"/>
    <property type="match status" value="1"/>
</dbReference>
<protein>
    <recommendedName>
        <fullName evidence="1">Protein transport protein SEC23</fullName>
    </recommendedName>
</protein>
<organism evidence="3 4">
    <name type="scientific">Trifolium pratense</name>
    <name type="common">Red clover</name>
    <dbReference type="NCBI Taxonomy" id="57577"/>
    <lineage>
        <taxon>Eukaryota</taxon>
        <taxon>Viridiplantae</taxon>
        <taxon>Streptophyta</taxon>
        <taxon>Embryophyta</taxon>
        <taxon>Tracheophyta</taxon>
        <taxon>Spermatophyta</taxon>
        <taxon>Magnoliopsida</taxon>
        <taxon>eudicotyledons</taxon>
        <taxon>Gunneridae</taxon>
        <taxon>Pentapetalae</taxon>
        <taxon>rosids</taxon>
        <taxon>fabids</taxon>
        <taxon>Fabales</taxon>
        <taxon>Fabaceae</taxon>
        <taxon>Papilionoideae</taxon>
        <taxon>50 kb inversion clade</taxon>
        <taxon>NPAAA clade</taxon>
        <taxon>Hologalegina</taxon>
        <taxon>IRL clade</taxon>
        <taxon>Trifolieae</taxon>
        <taxon>Trifolium</taxon>
    </lineage>
</organism>
<dbReference type="GO" id="GO:0090110">
    <property type="term" value="P:COPII-coated vesicle cargo loading"/>
    <property type="evidence" value="ECO:0007669"/>
    <property type="project" value="TreeGrafter"/>
</dbReference>
<keyword evidence="1" id="KW-0472">Membrane</keyword>
<dbReference type="SUPFAM" id="SSF82754">
    <property type="entry name" value="C-terminal, gelsolin-like domain of Sec23/24"/>
    <property type="match status" value="1"/>
</dbReference>
<evidence type="ECO:0000313" key="3">
    <source>
        <dbReference type="EMBL" id="PNX63481.1"/>
    </source>
</evidence>
<keyword evidence="1" id="KW-0256">Endoplasmic reticulum</keyword>
<dbReference type="PANTHER" id="PTHR11141">
    <property type="entry name" value="PROTEIN TRANSPORT PROTEIN SEC23"/>
    <property type="match status" value="1"/>
</dbReference>
<proteinExistence type="inferred from homology"/>
<comment type="subcellular location">
    <subcellularLocation>
        <location evidence="1">Cytoplasmic vesicle</location>
        <location evidence="1">COPII-coated vesicle membrane</location>
        <topology evidence="1">Peripheral membrane protein</topology>
        <orientation evidence="1">Cytoplasmic side</orientation>
    </subcellularLocation>
    <subcellularLocation>
        <location evidence="1">Endoplasmic reticulum membrane</location>
        <topology evidence="1">Peripheral membrane protein</topology>
        <orientation evidence="1">Cytoplasmic side</orientation>
    </subcellularLocation>
</comment>
<dbReference type="GO" id="GO:0030127">
    <property type="term" value="C:COPII vesicle coat"/>
    <property type="evidence" value="ECO:0007669"/>
    <property type="project" value="TreeGrafter"/>
</dbReference>
<dbReference type="PANTHER" id="PTHR11141:SF2">
    <property type="entry name" value="PROTEIN TRANSPORT PROTEIN SEC23 C"/>
    <property type="match status" value="1"/>
</dbReference>
<dbReference type="GO" id="GO:0070971">
    <property type="term" value="C:endoplasmic reticulum exit site"/>
    <property type="evidence" value="ECO:0007669"/>
    <property type="project" value="TreeGrafter"/>
</dbReference>
<evidence type="ECO:0000256" key="1">
    <source>
        <dbReference type="RuleBase" id="RU365030"/>
    </source>
</evidence>
<keyword evidence="1" id="KW-0862">Zinc</keyword>
<dbReference type="InterPro" id="IPR037364">
    <property type="entry name" value="Sec23"/>
</dbReference>
<accession>A0A2K3KB10</accession>
<dbReference type="InterPro" id="IPR007123">
    <property type="entry name" value="Gelsolin-like_dom"/>
</dbReference>
<keyword evidence="1" id="KW-0813">Transport</keyword>
<dbReference type="ExpressionAtlas" id="A0A2K3KB10">
    <property type="expression patterns" value="baseline"/>
</dbReference>
<reference evidence="3 4" key="1">
    <citation type="journal article" date="2014" name="Am. J. Bot.">
        <title>Genome assembly and annotation for red clover (Trifolium pratense; Fabaceae).</title>
        <authorList>
            <person name="Istvanek J."/>
            <person name="Jaros M."/>
            <person name="Krenek A."/>
            <person name="Repkova J."/>
        </authorList>
    </citation>
    <scope>NUCLEOTIDE SEQUENCE [LARGE SCALE GENOMIC DNA]</scope>
    <source>
        <strain evidence="4">cv. Tatra</strain>
        <tissue evidence="3">Young leaves</tissue>
    </source>
</reference>
<keyword evidence="1" id="KW-0479">Metal-binding</keyword>
<dbReference type="STRING" id="57577.A0A2K3KB10"/>
<reference evidence="3 4" key="2">
    <citation type="journal article" date="2017" name="Front. Plant Sci.">
        <title>Gene Classification and Mining of Molecular Markers Useful in Red Clover (Trifolium pratense) Breeding.</title>
        <authorList>
            <person name="Istvanek J."/>
            <person name="Dluhosova J."/>
            <person name="Dluhos P."/>
            <person name="Patkova L."/>
            <person name="Nedelnik J."/>
            <person name="Repkova J."/>
        </authorList>
    </citation>
    <scope>NUCLEOTIDE SEQUENCE [LARGE SCALE GENOMIC DNA]</scope>
    <source>
        <strain evidence="4">cv. Tatra</strain>
        <tissue evidence="3">Young leaves</tissue>
    </source>
</reference>
<comment type="function">
    <text evidence="1">Component of the coat protein complex II (COPII) which promotes the formation of transport vesicles from the endoplasmic reticulum (ER). The coat has two main functions, the physical deformation of the endoplasmic reticulum membrane into vesicles and the selection of cargo molecules.</text>
</comment>
<dbReference type="GO" id="GO:0005789">
    <property type="term" value="C:endoplasmic reticulum membrane"/>
    <property type="evidence" value="ECO:0007669"/>
    <property type="project" value="UniProtKB-SubCell"/>
</dbReference>
<dbReference type="Gene3D" id="3.40.20.10">
    <property type="entry name" value="Severin"/>
    <property type="match status" value="1"/>
</dbReference>
<keyword evidence="1" id="KW-0653">Protein transport</keyword>
<dbReference type="GO" id="GO:0005096">
    <property type="term" value="F:GTPase activator activity"/>
    <property type="evidence" value="ECO:0007669"/>
    <property type="project" value="TreeGrafter"/>
</dbReference>
<evidence type="ECO:0000313" key="4">
    <source>
        <dbReference type="Proteomes" id="UP000236291"/>
    </source>
</evidence>
<dbReference type="InterPro" id="IPR036180">
    <property type="entry name" value="Gelsolin-like_dom_sf"/>
</dbReference>
<feature type="domain" description="Gelsolin-like" evidence="2">
    <location>
        <begin position="11"/>
        <end position="39"/>
    </location>
</feature>
<comment type="caution">
    <text evidence="3">The sequence shown here is derived from an EMBL/GenBank/DDBJ whole genome shotgun (WGS) entry which is preliminary data.</text>
</comment>
<feature type="non-terminal residue" evidence="3">
    <location>
        <position position="1"/>
    </location>
</feature>
<gene>
    <name evidence="3" type="ORF">L195_g053526</name>
</gene>
<keyword evidence="1" id="KW-0931">ER-Golgi transport</keyword>
<sequence length="81" mass="9104">AFAHLLRAPHDDSDLIMKERFPVPRLVVCDQHGSQARFLLAKLNPSATYNTEASLPGGDIIFTDDVSFEVFLDHLQRLVVQ</sequence>
<dbReference type="Proteomes" id="UP000236291">
    <property type="component" value="Unassembled WGS sequence"/>
</dbReference>
<evidence type="ECO:0000259" key="2">
    <source>
        <dbReference type="Pfam" id="PF00626"/>
    </source>
</evidence>
<dbReference type="GO" id="GO:0015031">
    <property type="term" value="P:protein transport"/>
    <property type="evidence" value="ECO:0007669"/>
    <property type="project" value="UniProtKB-KW"/>
</dbReference>
<keyword evidence="1" id="KW-0963">Cytoplasm</keyword>
<dbReference type="GO" id="GO:0046872">
    <property type="term" value="F:metal ion binding"/>
    <property type="evidence" value="ECO:0007669"/>
    <property type="project" value="UniProtKB-KW"/>
</dbReference>
<name>A0A2K3KB10_TRIPR</name>
<dbReference type="InterPro" id="IPR029006">
    <property type="entry name" value="ADF-H/Gelsolin-like_dom_sf"/>
</dbReference>
<dbReference type="EMBL" id="ASHM01090568">
    <property type="protein sequence ID" value="PNX63481.1"/>
    <property type="molecule type" value="Genomic_DNA"/>
</dbReference>